<sequence length="91" mass="9710">MARERLGMDASQCVVIEDSIVGLNAAVGAKMHCIITPTSSTANEDFVSKGASAVLTSLKHNNRQVDLQDIFGEDGLINGQCDVDKNLPNCF</sequence>
<organism evidence="1 2">
    <name type="scientific">Cymbomonas tetramitiformis</name>
    <dbReference type="NCBI Taxonomy" id="36881"/>
    <lineage>
        <taxon>Eukaryota</taxon>
        <taxon>Viridiplantae</taxon>
        <taxon>Chlorophyta</taxon>
        <taxon>Pyramimonadophyceae</taxon>
        <taxon>Pyramimonadales</taxon>
        <taxon>Pyramimonadaceae</taxon>
        <taxon>Cymbomonas</taxon>
    </lineage>
</organism>
<dbReference type="PANTHER" id="PTHR42896">
    <property type="entry name" value="XYLULOSE-1,5-BISPHOSPHATE (XUBP) PHOSPHATASE"/>
    <property type="match status" value="1"/>
</dbReference>
<evidence type="ECO:0000313" key="2">
    <source>
        <dbReference type="Proteomes" id="UP001190700"/>
    </source>
</evidence>
<dbReference type="AlphaFoldDB" id="A0AAE0G6P9"/>
<dbReference type="GO" id="GO:0016787">
    <property type="term" value="F:hydrolase activity"/>
    <property type="evidence" value="ECO:0007669"/>
    <property type="project" value="InterPro"/>
</dbReference>
<dbReference type="EMBL" id="LGRX02008891">
    <property type="protein sequence ID" value="KAK3272579.1"/>
    <property type="molecule type" value="Genomic_DNA"/>
</dbReference>
<protein>
    <submittedName>
        <fullName evidence="1">Uncharacterized protein</fullName>
    </submittedName>
</protein>
<evidence type="ECO:0000313" key="1">
    <source>
        <dbReference type="EMBL" id="KAK3272579.1"/>
    </source>
</evidence>
<name>A0AAE0G6P9_9CHLO</name>
<dbReference type="InterPro" id="IPR023214">
    <property type="entry name" value="HAD_sf"/>
</dbReference>
<dbReference type="Gene3D" id="3.40.50.1000">
    <property type="entry name" value="HAD superfamily/HAD-like"/>
    <property type="match status" value="1"/>
</dbReference>
<gene>
    <name evidence="1" type="ORF">CYMTET_19142</name>
</gene>
<dbReference type="InterPro" id="IPR044999">
    <property type="entry name" value="CbbY-like"/>
</dbReference>
<accession>A0AAE0G6P9</accession>
<dbReference type="SUPFAM" id="SSF56784">
    <property type="entry name" value="HAD-like"/>
    <property type="match status" value="1"/>
</dbReference>
<comment type="caution">
    <text evidence="1">The sequence shown here is derived from an EMBL/GenBank/DDBJ whole genome shotgun (WGS) entry which is preliminary data.</text>
</comment>
<dbReference type="PANTHER" id="PTHR42896:SF4">
    <property type="entry name" value="OS08G0485900 PROTEIN"/>
    <property type="match status" value="1"/>
</dbReference>
<dbReference type="InterPro" id="IPR036412">
    <property type="entry name" value="HAD-like_sf"/>
</dbReference>
<reference evidence="1 2" key="1">
    <citation type="journal article" date="2015" name="Genome Biol. Evol.">
        <title>Comparative Genomics of a Bacterivorous Green Alga Reveals Evolutionary Causalities and Consequences of Phago-Mixotrophic Mode of Nutrition.</title>
        <authorList>
            <person name="Burns J.A."/>
            <person name="Paasch A."/>
            <person name="Narechania A."/>
            <person name="Kim E."/>
        </authorList>
    </citation>
    <scope>NUCLEOTIDE SEQUENCE [LARGE SCALE GENOMIC DNA]</scope>
    <source>
        <strain evidence="1 2">PLY_AMNH</strain>
    </source>
</reference>
<keyword evidence="2" id="KW-1185">Reference proteome</keyword>
<dbReference type="Proteomes" id="UP001190700">
    <property type="component" value="Unassembled WGS sequence"/>
</dbReference>
<proteinExistence type="predicted"/>